<gene>
    <name evidence="1" type="ORF">AAL_00457</name>
</gene>
<evidence type="ECO:0008006" key="3">
    <source>
        <dbReference type="Google" id="ProtNLM"/>
    </source>
</evidence>
<protein>
    <recommendedName>
        <fullName evidence="3">N-acetylglucosamine-induced protein 1</fullName>
    </recommendedName>
</protein>
<evidence type="ECO:0000313" key="1">
    <source>
        <dbReference type="EMBL" id="OAA32992.1"/>
    </source>
</evidence>
<name>A0A166UUU9_9HYPO</name>
<dbReference type="GO" id="GO:0005737">
    <property type="term" value="C:cytoplasm"/>
    <property type="evidence" value="ECO:0007669"/>
    <property type="project" value="TreeGrafter"/>
</dbReference>
<comment type="caution">
    <text evidence="1">The sequence shown here is derived from an EMBL/GenBank/DDBJ whole genome shotgun (WGS) entry which is preliminary data.</text>
</comment>
<dbReference type="AlphaFoldDB" id="A0A166UUU9"/>
<dbReference type="GO" id="GO:0006044">
    <property type="term" value="P:N-acetylglucosamine metabolic process"/>
    <property type="evidence" value="ECO:0007669"/>
    <property type="project" value="TreeGrafter"/>
</dbReference>
<dbReference type="Pfam" id="PF12239">
    <property type="entry name" value="DUF3605"/>
    <property type="match status" value="1"/>
</dbReference>
<dbReference type="InterPro" id="IPR022036">
    <property type="entry name" value="DUF3605"/>
</dbReference>
<dbReference type="STRING" id="1081109.A0A166UUU9"/>
<sequence length="223" mass="26127">MDSPEPLPYWQINCPPQNRTIDCPPFLLGLNDKDKRIVSTPDEDFEIMTWEQVVPIIQDNRLAVFQRIPSQLRRYKAFSYELAKQYGSIASFILKERLQWSEPIVARGNPFECLDDYKILWNDWPYGLDKRIVHLVVWTKFDLQVDGKTGDLTPEARAQIDDFVGKTFRSRVPAENVRWFKNWAALKSIHAVEHFHVMMFDPDPQFVQDITNGDVPQCDRVDV</sequence>
<proteinExistence type="predicted"/>
<keyword evidence="2" id="KW-1185">Reference proteome</keyword>
<dbReference type="PANTHER" id="PTHR35020:SF4">
    <property type="entry name" value="N-ACETYLGLUCOSAMINE-INDUCED PROTEIN 1"/>
    <property type="match status" value="1"/>
</dbReference>
<dbReference type="OrthoDB" id="10053431at2759"/>
<evidence type="ECO:0000313" key="2">
    <source>
        <dbReference type="Proteomes" id="UP000078544"/>
    </source>
</evidence>
<dbReference type="Proteomes" id="UP000078544">
    <property type="component" value="Unassembled WGS sequence"/>
</dbReference>
<dbReference type="EMBL" id="AZGY01000001">
    <property type="protein sequence ID" value="OAA32992.1"/>
    <property type="molecule type" value="Genomic_DNA"/>
</dbReference>
<dbReference type="PANTHER" id="PTHR35020">
    <property type="entry name" value="N-ACETYLGLUCOSAMINE-INDUCED PROTEIN 1"/>
    <property type="match status" value="1"/>
</dbReference>
<reference evidence="1 2" key="1">
    <citation type="journal article" date="2016" name="Genome Biol. Evol.">
        <title>Divergent and convergent evolution of fungal pathogenicity.</title>
        <authorList>
            <person name="Shang Y."/>
            <person name="Xiao G."/>
            <person name="Zheng P."/>
            <person name="Cen K."/>
            <person name="Zhan S."/>
            <person name="Wang C."/>
        </authorList>
    </citation>
    <scope>NUCLEOTIDE SEQUENCE [LARGE SCALE GENOMIC DNA]</scope>
    <source>
        <strain evidence="1 2">RCEF 2490</strain>
    </source>
</reference>
<accession>A0A166UUU9</accession>
<organism evidence="1 2">
    <name type="scientific">Moelleriella libera RCEF 2490</name>
    <dbReference type="NCBI Taxonomy" id="1081109"/>
    <lineage>
        <taxon>Eukaryota</taxon>
        <taxon>Fungi</taxon>
        <taxon>Dikarya</taxon>
        <taxon>Ascomycota</taxon>
        <taxon>Pezizomycotina</taxon>
        <taxon>Sordariomycetes</taxon>
        <taxon>Hypocreomycetidae</taxon>
        <taxon>Hypocreales</taxon>
        <taxon>Clavicipitaceae</taxon>
        <taxon>Moelleriella</taxon>
    </lineage>
</organism>